<sequence>MTVHLEISRNEPLPPLRRAPRRLIPLVAPLVLAGVAGTALGLWLDAPGPFTVSAAVLAITGLGAIGIEIRTRPRRARRVITPLPEIWTVTDDGVEVRTAESRKVWNWALVRSVAIHRDRYRLRLNDSGHVDLPRPELPVPDALLDDFLRRRTLLPPLSGGLLPWSRR</sequence>
<dbReference type="EMBL" id="JACHXF010000001">
    <property type="protein sequence ID" value="MBB3092724.1"/>
    <property type="molecule type" value="Genomic_DNA"/>
</dbReference>
<evidence type="ECO:0000313" key="2">
    <source>
        <dbReference type="EMBL" id="MBB3092724.1"/>
    </source>
</evidence>
<feature type="transmembrane region" description="Helical" evidence="1">
    <location>
        <begin position="23"/>
        <end position="44"/>
    </location>
</feature>
<evidence type="ECO:0000256" key="1">
    <source>
        <dbReference type="SAM" id="Phobius"/>
    </source>
</evidence>
<comment type="caution">
    <text evidence="2">The sequence shown here is derived from an EMBL/GenBank/DDBJ whole genome shotgun (WGS) entry which is preliminary data.</text>
</comment>
<dbReference type="AlphaFoldDB" id="A0A7W5FBU1"/>
<proteinExistence type="predicted"/>
<gene>
    <name evidence="2" type="ORF">FHR83_000358</name>
</gene>
<dbReference type="Proteomes" id="UP000590749">
    <property type="component" value="Unassembled WGS sequence"/>
</dbReference>
<protein>
    <recommendedName>
        <fullName evidence="4">YcxB-like protein</fullName>
    </recommendedName>
</protein>
<name>A0A7W5FBU1_9ACTN</name>
<accession>A0A7W5FBU1</accession>
<feature type="transmembrane region" description="Helical" evidence="1">
    <location>
        <begin position="50"/>
        <end position="69"/>
    </location>
</feature>
<keyword evidence="1" id="KW-0812">Transmembrane</keyword>
<keyword evidence="1" id="KW-1133">Transmembrane helix</keyword>
<dbReference type="RefSeq" id="WP_183215819.1">
    <property type="nucleotide sequence ID" value="NZ_BMPW01000001.1"/>
</dbReference>
<evidence type="ECO:0000313" key="3">
    <source>
        <dbReference type="Proteomes" id="UP000590749"/>
    </source>
</evidence>
<organism evidence="2 3">
    <name type="scientific">Actinoplanes campanulatus</name>
    <dbReference type="NCBI Taxonomy" id="113559"/>
    <lineage>
        <taxon>Bacteria</taxon>
        <taxon>Bacillati</taxon>
        <taxon>Actinomycetota</taxon>
        <taxon>Actinomycetes</taxon>
        <taxon>Micromonosporales</taxon>
        <taxon>Micromonosporaceae</taxon>
        <taxon>Actinoplanes</taxon>
    </lineage>
</organism>
<reference evidence="2 3" key="1">
    <citation type="submission" date="2020-08" db="EMBL/GenBank/DDBJ databases">
        <title>Genomic Encyclopedia of Type Strains, Phase III (KMG-III): the genomes of soil and plant-associated and newly described type strains.</title>
        <authorList>
            <person name="Whitman W."/>
        </authorList>
    </citation>
    <scope>NUCLEOTIDE SEQUENCE [LARGE SCALE GENOMIC DNA]</scope>
    <source>
        <strain evidence="2 3">CECT 3287</strain>
    </source>
</reference>
<evidence type="ECO:0008006" key="4">
    <source>
        <dbReference type="Google" id="ProtNLM"/>
    </source>
</evidence>
<keyword evidence="1" id="KW-0472">Membrane</keyword>
<keyword evidence="3" id="KW-1185">Reference proteome</keyword>